<name>A0AAE0BDZ2_9CHLO</name>
<gene>
    <name evidence="2" type="ORF">CYMTET_55786</name>
</gene>
<feature type="compositionally biased region" description="Gly residues" evidence="1">
    <location>
        <begin position="32"/>
        <end position="44"/>
    </location>
</feature>
<feature type="region of interest" description="Disordered" evidence="1">
    <location>
        <begin position="1"/>
        <end position="115"/>
    </location>
</feature>
<feature type="compositionally biased region" description="Low complexity" evidence="1">
    <location>
        <begin position="1"/>
        <end position="29"/>
    </location>
</feature>
<dbReference type="EMBL" id="LGRX02035595">
    <property type="protein sequence ID" value="KAK3233944.1"/>
    <property type="molecule type" value="Genomic_DNA"/>
</dbReference>
<evidence type="ECO:0000313" key="2">
    <source>
        <dbReference type="EMBL" id="KAK3233944.1"/>
    </source>
</evidence>
<feature type="compositionally biased region" description="Low complexity" evidence="1">
    <location>
        <begin position="84"/>
        <end position="101"/>
    </location>
</feature>
<comment type="caution">
    <text evidence="2">The sequence shown here is derived from an EMBL/GenBank/DDBJ whole genome shotgun (WGS) entry which is preliminary data.</text>
</comment>
<keyword evidence="3" id="KW-1185">Reference proteome</keyword>
<evidence type="ECO:0000313" key="3">
    <source>
        <dbReference type="Proteomes" id="UP001190700"/>
    </source>
</evidence>
<organism evidence="2 3">
    <name type="scientific">Cymbomonas tetramitiformis</name>
    <dbReference type="NCBI Taxonomy" id="36881"/>
    <lineage>
        <taxon>Eukaryota</taxon>
        <taxon>Viridiplantae</taxon>
        <taxon>Chlorophyta</taxon>
        <taxon>Pyramimonadophyceae</taxon>
        <taxon>Pyramimonadales</taxon>
        <taxon>Pyramimonadaceae</taxon>
        <taxon>Cymbomonas</taxon>
    </lineage>
</organism>
<feature type="compositionally biased region" description="Low complexity" evidence="1">
    <location>
        <begin position="45"/>
        <end position="72"/>
    </location>
</feature>
<proteinExistence type="predicted"/>
<protein>
    <submittedName>
        <fullName evidence="2">Uncharacterized protein</fullName>
    </submittedName>
</protein>
<accession>A0AAE0BDZ2</accession>
<evidence type="ECO:0000256" key="1">
    <source>
        <dbReference type="SAM" id="MobiDB-lite"/>
    </source>
</evidence>
<dbReference type="Proteomes" id="UP001190700">
    <property type="component" value="Unassembled WGS sequence"/>
</dbReference>
<reference evidence="2 3" key="1">
    <citation type="journal article" date="2015" name="Genome Biol. Evol.">
        <title>Comparative Genomics of a Bacterivorous Green Alga Reveals Evolutionary Causalities and Consequences of Phago-Mixotrophic Mode of Nutrition.</title>
        <authorList>
            <person name="Burns J.A."/>
            <person name="Paasch A."/>
            <person name="Narechania A."/>
            <person name="Kim E."/>
        </authorList>
    </citation>
    <scope>NUCLEOTIDE SEQUENCE [LARGE SCALE GENOMIC DNA]</scope>
    <source>
        <strain evidence="2 3">PLY_AMNH</strain>
    </source>
</reference>
<sequence>MQEAPAHEAAGAAAEVVEAAPPAQNAAREGAGEGPGGGSCGGTSAGEQEAAGEGAGVEPGEAAAAAPAGEAAMEVDVVAPPQKAAGEGAGAEAGEAAVAAGGAEGGGRGKEASGEAADPVKLEALNEEFHKGYLTKNVVCNFMNFSDKGVEVQTTPDDFRMIVDVEAKTGLMNRLEALGGE</sequence>
<dbReference type="AlphaFoldDB" id="A0AAE0BDZ2"/>